<keyword evidence="4 8" id="KW-0547">Nucleotide-binding</keyword>
<sequence length="301" mass="34133">MLAKIDSEFVKQKIIDFIKEIYNKTGTDGFIIGLSGGIDSTVVAYLLKEAVDNDKVYSYHLFSSTTPKEDTEHARLIANLFDLHYDEISIDNLTDEFLNLSLNSSNPDFNSSLNSNLSSKLSSNFNSHFKSNEDIGINLSENKTAEGNVKARIRMIILYYFANLRNCLVAGTGNRSELLIGYFTKHGDGACDFEPIGDIYKTQLKKLAKDWNIPDEIINKPPRAGLWTNQTDEDEIGLSYEVLDELLYLIVDKKLNNEDILDISEKMKINSSEIDNIRKKIANNQHKLQCPPTPFEDKKLF</sequence>
<dbReference type="InterPro" id="IPR014729">
    <property type="entry name" value="Rossmann-like_a/b/a_fold"/>
</dbReference>
<keyword evidence="6 8" id="KW-0460">Magnesium</keyword>
<dbReference type="NCBIfam" id="TIGR00552">
    <property type="entry name" value="nadE"/>
    <property type="match status" value="1"/>
</dbReference>
<dbReference type="Proteomes" id="UP000253099">
    <property type="component" value="Unassembled WGS sequence"/>
</dbReference>
<organism evidence="12 13">
    <name type="scientific">Candidatus Methanobinarius endosymbioticus</name>
    <dbReference type="NCBI Taxonomy" id="2006182"/>
    <lineage>
        <taxon>Archaea</taxon>
        <taxon>Methanobacteriati</taxon>
        <taxon>Methanobacteriota</taxon>
        <taxon>Methanomada group</taxon>
        <taxon>Methanobacteria</taxon>
        <taxon>Methanobacteriales</taxon>
        <taxon>Methanobacteriaceae</taxon>
        <taxon>Candidatus Methanobinarius</taxon>
    </lineage>
</organism>
<dbReference type="EC" id="6.3.1.5" evidence="8 10"/>
<dbReference type="InterPro" id="IPR022926">
    <property type="entry name" value="NH(3)-dep_NAD(+)_synth"/>
</dbReference>
<gene>
    <name evidence="8 12" type="primary">nadE</name>
    <name evidence="12" type="ORF">ALNOE001_12660</name>
</gene>
<dbReference type="Gene3D" id="3.40.50.620">
    <property type="entry name" value="HUPs"/>
    <property type="match status" value="1"/>
</dbReference>
<keyword evidence="2 8" id="KW-0436">Ligase</keyword>
<reference evidence="12 13" key="1">
    <citation type="submission" date="2018-06" db="EMBL/GenBank/DDBJ databases">
        <title>Genomic insight into two independent archaeal endosymbiosis events.</title>
        <authorList>
            <person name="Lind A.E."/>
            <person name="Lewis W.H."/>
            <person name="Spang A."/>
            <person name="Guy L."/>
            <person name="Embley M.T."/>
            <person name="Ettema T.J.G."/>
        </authorList>
    </citation>
    <scope>NUCLEOTIDE SEQUENCE [LARGE SCALE GENOMIC DNA]</scope>
    <source>
        <strain evidence="12">NOE</strain>
    </source>
</reference>
<feature type="binding site" evidence="8">
    <location>
        <position position="192"/>
    </location>
    <ligand>
        <name>deamido-NAD(+)</name>
        <dbReference type="ChEBI" id="CHEBI:58437"/>
        <note>ligand shared between two neighboring subunits</note>
    </ligand>
</feature>
<dbReference type="GO" id="GO:0046872">
    <property type="term" value="F:metal ion binding"/>
    <property type="evidence" value="ECO:0007669"/>
    <property type="project" value="UniProtKB-KW"/>
</dbReference>
<dbReference type="AlphaFoldDB" id="A0A366MBN5"/>
<keyword evidence="13" id="KW-1185">Reference proteome</keyword>
<dbReference type="GO" id="GO:0005737">
    <property type="term" value="C:cytoplasm"/>
    <property type="evidence" value="ECO:0007669"/>
    <property type="project" value="InterPro"/>
</dbReference>
<protein>
    <recommendedName>
        <fullName evidence="8 10">NH(3)-dependent NAD(+) synthetase</fullName>
        <ecNumber evidence="8 10">6.3.1.5</ecNumber>
    </recommendedName>
</protein>
<feature type="binding site" description="in other chain" evidence="8">
    <location>
        <position position="185"/>
    </location>
    <ligand>
        <name>deamido-NAD(+)</name>
        <dbReference type="ChEBI" id="CHEBI:58437"/>
        <note>ligand shared between two neighboring subunits</note>
    </ligand>
</feature>
<dbReference type="GO" id="GO:0003952">
    <property type="term" value="F:NAD+ synthase (glutamine-hydrolyzing) activity"/>
    <property type="evidence" value="ECO:0007669"/>
    <property type="project" value="InterPro"/>
</dbReference>
<dbReference type="HAMAP" id="MF_00193">
    <property type="entry name" value="NadE_ammonia_dep"/>
    <property type="match status" value="1"/>
</dbReference>
<dbReference type="UniPathway" id="UPA00253">
    <property type="reaction ID" value="UER00333"/>
</dbReference>
<evidence type="ECO:0000256" key="9">
    <source>
        <dbReference type="RuleBase" id="RU003811"/>
    </source>
</evidence>
<dbReference type="GO" id="GO:0009435">
    <property type="term" value="P:NAD+ biosynthetic process"/>
    <property type="evidence" value="ECO:0007669"/>
    <property type="project" value="UniProtKB-UniRule"/>
</dbReference>
<feature type="binding site" description="in other chain" evidence="8">
    <location>
        <position position="152"/>
    </location>
    <ligand>
        <name>deamido-NAD(+)</name>
        <dbReference type="ChEBI" id="CHEBI:58437"/>
        <note>ligand shared between two neighboring subunits</note>
    </ligand>
</feature>
<dbReference type="GO" id="GO:0004359">
    <property type="term" value="F:glutaminase activity"/>
    <property type="evidence" value="ECO:0007669"/>
    <property type="project" value="InterPro"/>
</dbReference>
<feature type="binding site" description="in other chain" evidence="8">
    <location>
        <begin position="286"/>
        <end position="287"/>
    </location>
    <ligand>
        <name>deamido-NAD(+)</name>
        <dbReference type="ChEBI" id="CHEBI:58437"/>
        <note>ligand shared between two neighboring subunits</note>
    </ligand>
</feature>
<feature type="binding site" evidence="8">
    <location>
        <position position="177"/>
    </location>
    <ligand>
        <name>Mg(2+)</name>
        <dbReference type="ChEBI" id="CHEBI:18420"/>
    </ligand>
</feature>
<dbReference type="GO" id="GO:0008795">
    <property type="term" value="F:NAD+ synthase activity"/>
    <property type="evidence" value="ECO:0007669"/>
    <property type="project" value="UniProtKB-UniRule"/>
</dbReference>
<evidence type="ECO:0000256" key="6">
    <source>
        <dbReference type="ARBA" id="ARBA00022842"/>
    </source>
</evidence>
<dbReference type="PANTHER" id="PTHR23090:SF9">
    <property type="entry name" value="GLUTAMINE-DEPENDENT NAD(+) SYNTHETASE"/>
    <property type="match status" value="1"/>
</dbReference>
<evidence type="ECO:0000256" key="10">
    <source>
        <dbReference type="RuleBase" id="RU003812"/>
    </source>
</evidence>
<keyword evidence="3 8" id="KW-0479">Metal-binding</keyword>
<evidence type="ECO:0000259" key="11">
    <source>
        <dbReference type="Pfam" id="PF02540"/>
    </source>
</evidence>
<dbReference type="InterPro" id="IPR022310">
    <property type="entry name" value="NAD/GMP_synthase"/>
</dbReference>
<comment type="similarity">
    <text evidence="1 8 9">Belongs to the NAD synthetase family.</text>
</comment>
<evidence type="ECO:0000256" key="4">
    <source>
        <dbReference type="ARBA" id="ARBA00022741"/>
    </source>
</evidence>
<feature type="domain" description="NAD/GMP synthase" evidence="11">
    <location>
        <begin position="12"/>
        <end position="125"/>
    </location>
</feature>
<comment type="catalytic activity">
    <reaction evidence="8 10">
        <text>deamido-NAD(+) + NH4(+) + ATP = AMP + diphosphate + NAD(+) + H(+)</text>
        <dbReference type="Rhea" id="RHEA:21188"/>
        <dbReference type="ChEBI" id="CHEBI:15378"/>
        <dbReference type="ChEBI" id="CHEBI:28938"/>
        <dbReference type="ChEBI" id="CHEBI:30616"/>
        <dbReference type="ChEBI" id="CHEBI:33019"/>
        <dbReference type="ChEBI" id="CHEBI:57540"/>
        <dbReference type="ChEBI" id="CHEBI:58437"/>
        <dbReference type="ChEBI" id="CHEBI:456215"/>
        <dbReference type="EC" id="6.3.1.5"/>
    </reaction>
</comment>
<name>A0A366MBN5_9EURY</name>
<feature type="binding site" evidence="8">
    <location>
        <position position="39"/>
    </location>
    <ligand>
        <name>Mg(2+)</name>
        <dbReference type="ChEBI" id="CHEBI:18420"/>
    </ligand>
</feature>
<accession>A0A366MBN5</accession>
<feature type="binding site" evidence="8">
    <location>
        <position position="172"/>
    </location>
    <ligand>
        <name>ATP</name>
        <dbReference type="ChEBI" id="CHEBI:30616"/>
    </ligand>
</feature>
<comment type="caution">
    <text evidence="8">Lacks conserved residue(s) required for the propagation of feature annotation.</text>
</comment>
<evidence type="ECO:0000313" key="12">
    <source>
        <dbReference type="EMBL" id="RBQ22994.1"/>
    </source>
</evidence>
<dbReference type="GO" id="GO:0005524">
    <property type="term" value="F:ATP binding"/>
    <property type="evidence" value="ECO:0007669"/>
    <property type="project" value="UniProtKB-UniRule"/>
</dbReference>
<comment type="pathway">
    <text evidence="8">Cofactor biosynthesis; NAD(+) biosynthesis; NAD(+) from deamido-NAD(+) (ammonia route): step 1/1.</text>
</comment>
<dbReference type="EMBL" id="NIZT01000030">
    <property type="protein sequence ID" value="RBQ22994.1"/>
    <property type="molecule type" value="Genomic_DNA"/>
</dbReference>
<keyword evidence="5 8" id="KW-0067">ATP-binding</keyword>
<evidence type="ECO:0000256" key="5">
    <source>
        <dbReference type="ARBA" id="ARBA00022840"/>
    </source>
</evidence>
<evidence type="ECO:0000256" key="8">
    <source>
        <dbReference type="HAMAP-Rule" id="MF_00193"/>
    </source>
</evidence>
<proteinExistence type="inferred from homology"/>
<comment type="subunit">
    <text evidence="8">Homodimer.</text>
</comment>
<dbReference type="SUPFAM" id="SSF52402">
    <property type="entry name" value="Adenine nucleotide alpha hydrolases-like"/>
    <property type="match status" value="1"/>
</dbReference>
<evidence type="ECO:0000256" key="1">
    <source>
        <dbReference type="ARBA" id="ARBA00005859"/>
    </source>
</evidence>
<evidence type="ECO:0000313" key="13">
    <source>
        <dbReference type="Proteomes" id="UP000253099"/>
    </source>
</evidence>
<dbReference type="CDD" id="cd00553">
    <property type="entry name" value="NAD_synthase"/>
    <property type="match status" value="1"/>
</dbReference>
<comment type="caution">
    <text evidence="12">The sequence shown here is derived from an EMBL/GenBank/DDBJ whole genome shotgun (WGS) entry which is preliminary data.</text>
</comment>
<dbReference type="InterPro" id="IPR003694">
    <property type="entry name" value="NAD_synthase"/>
</dbReference>
<dbReference type="PANTHER" id="PTHR23090">
    <property type="entry name" value="NH 3 /GLUTAMINE-DEPENDENT NAD + SYNTHETASE"/>
    <property type="match status" value="1"/>
</dbReference>
<comment type="function">
    <text evidence="8">Catalyzes the ATP-dependent amidation of deamido-NAD to form NAD. Uses ammonia as a nitrogen source.</text>
</comment>
<evidence type="ECO:0000256" key="7">
    <source>
        <dbReference type="ARBA" id="ARBA00023027"/>
    </source>
</evidence>
<feature type="binding site" evidence="8">
    <location>
        <position position="201"/>
    </location>
    <ligand>
        <name>ATP</name>
        <dbReference type="ChEBI" id="CHEBI:30616"/>
    </ligand>
</feature>
<evidence type="ECO:0000256" key="3">
    <source>
        <dbReference type="ARBA" id="ARBA00022723"/>
    </source>
</evidence>
<dbReference type="Pfam" id="PF02540">
    <property type="entry name" value="NAD_synthase"/>
    <property type="match status" value="2"/>
</dbReference>
<evidence type="ECO:0000256" key="2">
    <source>
        <dbReference type="ARBA" id="ARBA00022598"/>
    </source>
</evidence>
<feature type="binding site" evidence="8">
    <location>
        <begin position="33"/>
        <end position="40"/>
    </location>
    <ligand>
        <name>ATP</name>
        <dbReference type="ChEBI" id="CHEBI:30616"/>
    </ligand>
</feature>
<feature type="domain" description="NAD/GMP synthase" evidence="11">
    <location>
        <begin position="138"/>
        <end position="291"/>
    </location>
</feature>
<keyword evidence="7 8" id="KW-0520">NAD</keyword>